<dbReference type="EMBL" id="CACSIO010000005">
    <property type="protein sequence ID" value="CAA0098775.1"/>
    <property type="molecule type" value="Genomic_DNA"/>
</dbReference>
<dbReference type="Proteomes" id="UP000441399">
    <property type="component" value="Unassembled WGS sequence"/>
</dbReference>
<sequence length="67" mass="7199">MRIGCAIMSTTVSATTLPHVQFNCPTYAANNGVDGIDITLQRFDNSERDISVAMMAIEGRPSNAVQP</sequence>
<proteinExistence type="predicted"/>
<keyword evidence="2" id="KW-1185">Reference proteome</keyword>
<organism evidence="1 2">
    <name type="scientific">BD1-7 clade bacterium</name>
    <dbReference type="NCBI Taxonomy" id="2029982"/>
    <lineage>
        <taxon>Bacteria</taxon>
        <taxon>Pseudomonadati</taxon>
        <taxon>Pseudomonadota</taxon>
        <taxon>Gammaproteobacteria</taxon>
        <taxon>Cellvibrionales</taxon>
        <taxon>Spongiibacteraceae</taxon>
        <taxon>BD1-7 clade</taxon>
    </lineage>
</organism>
<reference evidence="1 2" key="1">
    <citation type="submission" date="2019-11" db="EMBL/GenBank/DDBJ databases">
        <authorList>
            <person name="Holert J."/>
        </authorList>
    </citation>
    <scope>NUCLEOTIDE SEQUENCE [LARGE SCALE GENOMIC DNA]</scope>
    <source>
        <strain evidence="1">SB11_3</strain>
    </source>
</reference>
<gene>
    <name evidence="1" type="ORF">OPDIPICF_04185</name>
</gene>
<evidence type="ECO:0000313" key="1">
    <source>
        <dbReference type="EMBL" id="CAA0098775.1"/>
    </source>
</evidence>
<name>A0A5S9P5Y6_9GAMM</name>
<protein>
    <submittedName>
        <fullName evidence="1">Uncharacterized protein</fullName>
    </submittedName>
</protein>
<evidence type="ECO:0000313" key="2">
    <source>
        <dbReference type="Proteomes" id="UP000441399"/>
    </source>
</evidence>
<accession>A0A5S9P5Y6</accession>
<dbReference type="AlphaFoldDB" id="A0A5S9P5Y6"/>